<feature type="transmembrane region" description="Helical" evidence="6">
    <location>
        <begin position="436"/>
        <end position="453"/>
    </location>
</feature>
<comment type="subcellular location">
    <subcellularLocation>
        <location evidence="1">Membrane</location>
        <topology evidence="1">Multi-pass membrane protein</topology>
    </subcellularLocation>
</comment>
<keyword evidence="4 6" id="KW-1133">Transmembrane helix</keyword>
<protein>
    <submittedName>
        <fullName evidence="8">SLC13 family permease</fullName>
    </submittedName>
</protein>
<dbReference type="RefSeq" id="WP_258815137.1">
    <property type="nucleotide sequence ID" value="NZ_JANUGW010000002.1"/>
</dbReference>
<reference evidence="8 9" key="1">
    <citation type="submission" date="2022-08" db="EMBL/GenBank/DDBJ databases">
        <title>Reclassification of Massilia species as members of the genera Telluria, Duganella, Pseudoduganella, Mokoshia gen. nov. and Zemynaea gen. nov. using orthogonal and non-orthogonal genome-based approaches.</title>
        <authorList>
            <person name="Bowman J.P."/>
        </authorList>
    </citation>
    <scope>NUCLEOTIDE SEQUENCE [LARGE SCALE GENOMIC DNA]</scope>
    <source>
        <strain evidence="8 9">JCM 31316</strain>
    </source>
</reference>
<dbReference type="PROSITE" id="PS50042">
    <property type="entry name" value="CNMP_BINDING_3"/>
    <property type="match status" value="1"/>
</dbReference>
<dbReference type="InterPro" id="IPR000595">
    <property type="entry name" value="cNMP-bd_dom"/>
</dbReference>
<comment type="similarity">
    <text evidence="2">Belongs to the SLC13A/DASS transporter (TC 2.A.47) family. DIT1 subfamily.</text>
</comment>
<dbReference type="SMART" id="SM00100">
    <property type="entry name" value="cNMP"/>
    <property type="match status" value="1"/>
</dbReference>
<feature type="transmembrane region" description="Helical" evidence="6">
    <location>
        <begin position="465"/>
        <end position="483"/>
    </location>
</feature>
<dbReference type="Proteomes" id="UP001204151">
    <property type="component" value="Unassembled WGS sequence"/>
</dbReference>
<feature type="transmembrane region" description="Helical" evidence="6">
    <location>
        <begin position="503"/>
        <end position="534"/>
    </location>
</feature>
<feature type="transmembrane region" description="Helical" evidence="6">
    <location>
        <begin position="236"/>
        <end position="261"/>
    </location>
</feature>
<feature type="transmembrane region" description="Helical" evidence="6">
    <location>
        <begin position="158"/>
        <end position="177"/>
    </location>
</feature>
<comment type="caution">
    <text evidence="8">The sequence shown here is derived from an EMBL/GenBank/DDBJ whole genome shotgun (WGS) entry which is preliminary data.</text>
</comment>
<feature type="domain" description="Cyclic nucleotide-binding" evidence="7">
    <location>
        <begin position="17"/>
        <end position="131"/>
    </location>
</feature>
<evidence type="ECO:0000256" key="2">
    <source>
        <dbReference type="ARBA" id="ARBA00007349"/>
    </source>
</evidence>
<feature type="transmembrane region" description="Helical" evidence="6">
    <location>
        <begin position="586"/>
        <end position="609"/>
    </location>
</feature>
<feature type="transmembrane region" description="Helical" evidence="6">
    <location>
        <begin position="319"/>
        <end position="340"/>
    </location>
</feature>
<evidence type="ECO:0000313" key="8">
    <source>
        <dbReference type="EMBL" id="MCS0580467.1"/>
    </source>
</evidence>
<evidence type="ECO:0000256" key="6">
    <source>
        <dbReference type="SAM" id="Phobius"/>
    </source>
</evidence>
<accession>A0ABT1ZKM9</accession>
<proteinExistence type="inferred from homology"/>
<evidence type="ECO:0000256" key="4">
    <source>
        <dbReference type="ARBA" id="ARBA00022989"/>
    </source>
</evidence>
<evidence type="ECO:0000259" key="7">
    <source>
        <dbReference type="PROSITE" id="PS50042"/>
    </source>
</evidence>
<dbReference type="EMBL" id="JANUGW010000002">
    <property type="protein sequence ID" value="MCS0580467.1"/>
    <property type="molecule type" value="Genomic_DNA"/>
</dbReference>
<feature type="transmembrane region" description="Helical" evidence="6">
    <location>
        <begin position="183"/>
        <end position="201"/>
    </location>
</feature>
<feature type="transmembrane region" description="Helical" evidence="6">
    <location>
        <begin position="360"/>
        <end position="384"/>
    </location>
</feature>
<dbReference type="Pfam" id="PF00027">
    <property type="entry name" value="cNMP_binding"/>
    <property type="match status" value="1"/>
</dbReference>
<evidence type="ECO:0000256" key="3">
    <source>
        <dbReference type="ARBA" id="ARBA00022692"/>
    </source>
</evidence>
<dbReference type="InterPro" id="IPR001898">
    <property type="entry name" value="SLC13A/DASS"/>
</dbReference>
<dbReference type="InterPro" id="IPR030676">
    <property type="entry name" value="CitT-rel"/>
</dbReference>
<sequence>MIDDAATDAARLQADPVIGRLGRAGLARLVAQASRRRFAAGSAIYAAGSPADWLYLLVDGAVALVSPQGRRRAVRARRFGEEAASDTHAYLADAIAVEDTTVLCLPRAALSALLAGHPALKTDLLFSLTSNLAGETLARTAAPAKPAHGGYRRHAAPGWLFVIGAALVTLACAGGRGFDQGGVIFLAIFAATIAMWICNLVDDYIPALFALLATLLTGLVPVPVILSGFASDGFMMALSTLALGAVVVSSGLGYRVMLLLLRRLPNRQRWHNVGLFATGVLLTPIIPTANGRIALLAPFYTDMADNLRLAKRGRAATRLALSCFSGGTLFSAVFITSKSVNFAVFGLLSPQGQDHFQGAAWLQAALVTAAVLLAAHAAAAAFGCRNDERPHLPRARLEAQCALLGPVTSREWAALGSIGFMVAGIVTSSLHKVQAPWLGFAMLFGLLLCGTLDKKELKEKVDWTFLLYLSGITGIVTAFNHLGLDRMLGTYLGPLGATMRDHFALFVLLLYGLVNVIRLAAPINATSVILATILMPLAQVNGVNEWLVGFIILVFSDVWWFPYQCSYYLQMQQVNNGAAPYDEQRFWWLNACLNVARLLAVYASFPYWAMLGIR</sequence>
<evidence type="ECO:0000256" key="5">
    <source>
        <dbReference type="ARBA" id="ARBA00023136"/>
    </source>
</evidence>
<dbReference type="Gene3D" id="2.60.120.10">
    <property type="entry name" value="Jelly Rolls"/>
    <property type="match status" value="1"/>
</dbReference>
<feature type="transmembrane region" description="Helical" evidence="6">
    <location>
        <begin position="208"/>
        <end position="230"/>
    </location>
</feature>
<gene>
    <name evidence="8" type="ORF">NX784_02585</name>
</gene>
<dbReference type="InterPro" id="IPR018490">
    <property type="entry name" value="cNMP-bd_dom_sf"/>
</dbReference>
<dbReference type="PANTHER" id="PTHR42826">
    <property type="entry name" value="DICARBOXYLATE TRANSPORTER 2.1, CHLOROPLASTIC"/>
    <property type="match status" value="1"/>
</dbReference>
<dbReference type="Pfam" id="PF00939">
    <property type="entry name" value="Na_sulph_symp"/>
    <property type="match status" value="1"/>
</dbReference>
<dbReference type="InterPro" id="IPR014710">
    <property type="entry name" value="RmlC-like_jellyroll"/>
</dbReference>
<keyword evidence="3 6" id="KW-0812">Transmembrane</keyword>
<dbReference type="CDD" id="cd00038">
    <property type="entry name" value="CAP_ED"/>
    <property type="match status" value="1"/>
</dbReference>
<keyword evidence="5 6" id="KW-0472">Membrane</keyword>
<feature type="transmembrane region" description="Helical" evidence="6">
    <location>
        <begin position="546"/>
        <end position="563"/>
    </location>
</feature>
<evidence type="ECO:0000256" key="1">
    <source>
        <dbReference type="ARBA" id="ARBA00004141"/>
    </source>
</evidence>
<dbReference type="SUPFAM" id="SSF51206">
    <property type="entry name" value="cAMP-binding domain-like"/>
    <property type="match status" value="1"/>
</dbReference>
<keyword evidence="9" id="KW-1185">Reference proteome</keyword>
<organism evidence="8 9">
    <name type="scientific">Massilia pinisoli</name>
    <dbReference type="NCBI Taxonomy" id="1772194"/>
    <lineage>
        <taxon>Bacteria</taxon>
        <taxon>Pseudomonadati</taxon>
        <taxon>Pseudomonadota</taxon>
        <taxon>Betaproteobacteria</taxon>
        <taxon>Burkholderiales</taxon>
        <taxon>Oxalobacteraceae</taxon>
        <taxon>Telluria group</taxon>
        <taxon>Massilia</taxon>
    </lineage>
</organism>
<evidence type="ECO:0000313" key="9">
    <source>
        <dbReference type="Proteomes" id="UP001204151"/>
    </source>
</evidence>
<name>A0ABT1ZKM9_9BURK</name>